<organism evidence="2 3">
    <name type="scientific">Monosporascus ibericus</name>
    <dbReference type="NCBI Taxonomy" id="155417"/>
    <lineage>
        <taxon>Eukaryota</taxon>
        <taxon>Fungi</taxon>
        <taxon>Dikarya</taxon>
        <taxon>Ascomycota</taxon>
        <taxon>Pezizomycotina</taxon>
        <taxon>Sordariomycetes</taxon>
        <taxon>Xylariomycetidae</taxon>
        <taxon>Xylariales</taxon>
        <taxon>Xylariales incertae sedis</taxon>
        <taxon>Monosporascus</taxon>
    </lineage>
</organism>
<proteinExistence type="predicted"/>
<dbReference type="SUPFAM" id="SSF51735">
    <property type="entry name" value="NAD(P)-binding Rossmann-fold domains"/>
    <property type="match status" value="1"/>
</dbReference>
<dbReference type="EMBL" id="QJNU01000141">
    <property type="protein sequence ID" value="RYP06147.1"/>
    <property type="molecule type" value="Genomic_DNA"/>
</dbReference>
<dbReference type="PANTHER" id="PTHR43647">
    <property type="entry name" value="DEHYDROGENASE"/>
    <property type="match status" value="1"/>
</dbReference>
<dbReference type="STRING" id="155417.A0A4Q4TK92"/>
<dbReference type="AlphaFoldDB" id="A0A4Q4TK92"/>
<evidence type="ECO:0000313" key="2">
    <source>
        <dbReference type="EMBL" id="RYP06147.1"/>
    </source>
</evidence>
<dbReference type="Pfam" id="PF08659">
    <property type="entry name" value="KR"/>
    <property type="match status" value="1"/>
</dbReference>
<dbReference type="InterPro" id="IPR051593">
    <property type="entry name" value="Ergosterol_Biosynth_ERG27"/>
</dbReference>
<keyword evidence="3" id="KW-1185">Reference proteome</keyword>
<reference evidence="2 3" key="1">
    <citation type="submission" date="2018-06" db="EMBL/GenBank/DDBJ databases">
        <title>Complete Genomes of Monosporascus.</title>
        <authorList>
            <person name="Robinson A.J."/>
            <person name="Natvig D.O."/>
        </authorList>
    </citation>
    <scope>NUCLEOTIDE SEQUENCE [LARGE SCALE GENOMIC DNA]</scope>
    <source>
        <strain evidence="2 3">CBS 110550</strain>
    </source>
</reference>
<dbReference type="PANTHER" id="PTHR43647:SF4">
    <property type="entry name" value="KETOREDUCTASE (KR) DOMAIN-CONTAINING PROTEIN"/>
    <property type="match status" value="1"/>
</dbReference>
<dbReference type="GO" id="GO:0005811">
    <property type="term" value="C:lipid droplet"/>
    <property type="evidence" value="ECO:0007669"/>
    <property type="project" value="TreeGrafter"/>
</dbReference>
<comment type="caution">
    <text evidence="2">The sequence shown here is derived from an EMBL/GenBank/DDBJ whole genome shotgun (WGS) entry which is preliminary data.</text>
</comment>
<feature type="domain" description="Ketoreductase (KR)" evidence="1">
    <location>
        <begin position="3"/>
        <end position="100"/>
    </location>
</feature>
<gene>
    <name evidence="2" type="ORF">DL764_003323</name>
</gene>
<protein>
    <recommendedName>
        <fullName evidence="1">Ketoreductase (KR) domain-containing protein</fullName>
    </recommendedName>
</protein>
<dbReference type="InterPro" id="IPR013968">
    <property type="entry name" value="PKS_KR"/>
</dbReference>
<evidence type="ECO:0000259" key="1">
    <source>
        <dbReference type="Pfam" id="PF08659"/>
    </source>
</evidence>
<sequence length="305" mass="33188">MAGSVLITGANGSLGIHAVDRILREHPNSTAILTVRNLSDADANTKRLQETIARYPGAKASIHSLDLSNLTAVHEFAEKVAQDIANEVHPPLSAIVANAYYWNLVADPEITGDGYDKTFQVGHIAHPGKNGLEKYPPTIPDDLELLAKPKAGANKMGLGFQRYANTKLVTVSWMYALNRHLQKGANLSKITAVAINPGNLVDSRALRVNTPGMLPLLQKFVLRPLMPLMRLRDPTMRQASAAGVDVAKLAVDQEYAGARGYYTLLKEDESSPESKDEKKQEVLWVHSARWAGINKENTSLAAAIV</sequence>
<dbReference type="GO" id="GO:0005741">
    <property type="term" value="C:mitochondrial outer membrane"/>
    <property type="evidence" value="ECO:0007669"/>
    <property type="project" value="TreeGrafter"/>
</dbReference>
<dbReference type="Gene3D" id="3.40.50.720">
    <property type="entry name" value="NAD(P)-binding Rossmann-like Domain"/>
    <property type="match status" value="2"/>
</dbReference>
<dbReference type="Proteomes" id="UP000293360">
    <property type="component" value="Unassembled WGS sequence"/>
</dbReference>
<evidence type="ECO:0000313" key="3">
    <source>
        <dbReference type="Proteomes" id="UP000293360"/>
    </source>
</evidence>
<dbReference type="GO" id="GO:0005789">
    <property type="term" value="C:endoplasmic reticulum membrane"/>
    <property type="evidence" value="ECO:0007669"/>
    <property type="project" value="TreeGrafter"/>
</dbReference>
<accession>A0A4Q4TK92</accession>
<dbReference type="InterPro" id="IPR036291">
    <property type="entry name" value="NAD(P)-bd_dom_sf"/>
</dbReference>
<dbReference type="OrthoDB" id="191139at2759"/>
<name>A0A4Q4TK92_9PEZI</name>
<dbReference type="GO" id="GO:0000253">
    <property type="term" value="F:3-beta-hydroxysteroid 3-dehydrogenase (NADP+) activity"/>
    <property type="evidence" value="ECO:0007669"/>
    <property type="project" value="TreeGrafter"/>
</dbReference>